<keyword evidence="2 3" id="KW-0449">Lipoprotein</keyword>
<reference evidence="5 6" key="1">
    <citation type="journal article" date="2017" name="Int. J. Syst. Evol. Microbiol.">
        <title>Oleiagrimonas citrea sp. nov., a marine bacterium isolated from tidal flat sediment and emended description of the genus Oleiagrimonas Fang et al. 2015 and Oleiagrimonas soli.</title>
        <authorList>
            <person name="Yang S.H."/>
            <person name="Seo H.S."/>
            <person name="Seong C.N."/>
            <person name="Kwon K.K."/>
        </authorList>
    </citation>
    <scope>NUCLEOTIDE SEQUENCE [LARGE SCALE GENOMIC DNA]</scope>
    <source>
        <strain evidence="5 6">MEBiC09124</strain>
    </source>
</reference>
<feature type="chain" id="PRO_5033202491" description="Outer membrane lipoprotein Blc" evidence="2">
    <location>
        <begin position="20"/>
        <end position="186"/>
    </location>
</feature>
<dbReference type="EMBL" id="JAAZQD010000006">
    <property type="protein sequence ID" value="NKZ40048.1"/>
    <property type="molecule type" value="Genomic_DNA"/>
</dbReference>
<evidence type="ECO:0000313" key="6">
    <source>
        <dbReference type="Proteomes" id="UP000541636"/>
    </source>
</evidence>
<name>A0A846ZR76_9GAMM</name>
<dbReference type="RefSeq" id="WP_168184724.1">
    <property type="nucleotide sequence ID" value="NZ_JAAZQD010000006.1"/>
</dbReference>
<dbReference type="PANTHER" id="PTHR10612:SF34">
    <property type="entry name" value="APOLIPOPROTEIN D"/>
    <property type="match status" value="1"/>
</dbReference>
<dbReference type="InterPro" id="IPR047202">
    <property type="entry name" value="Lipocalin_Blc-like_dom"/>
</dbReference>
<feature type="lipid moiety-binding region" description="N-palmitoyl cysteine" evidence="3">
    <location>
        <position position="21"/>
    </location>
</feature>
<keyword evidence="6" id="KW-1185">Reference proteome</keyword>
<dbReference type="InterPro" id="IPR012674">
    <property type="entry name" value="Calycin"/>
</dbReference>
<sequence>MRIRSVPTLLALTALMALAGCASQPAQMPRTVAHVDLDRYMGTWHVIANIPNFLEKGKVATADEYHRRKDGDIAITYHFRKGFDRAPDAWHGKGWLPDPKDAAHWKVRIIWPFVSDYLILALDPQYRYVMVGVPDRDLLWIMARGTTMPDDVYRQYVEQARAQGFPVDQLKRVPQTAAQVGRPGYQ</sequence>
<dbReference type="PRINTS" id="PR01171">
    <property type="entry name" value="BCTLIPOCALIN"/>
</dbReference>
<dbReference type="Gene3D" id="2.40.128.20">
    <property type="match status" value="1"/>
</dbReference>
<dbReference type="InterPro" id="IPR000566">
    <property type="entry name" value="Lipocln_cytosolic_FA-bd_dom"/>
</dbReference>
<organism evidence="5 6">
    <name type="scientific">Oleiagrimonas citrea</name>
    <dbReference type="NCBI Taxonomy" id="1665687"/>
    <lineage>
        <taxon>Bacteria</taxon>
        <taxon>Pseudomonadati</taxon>
        <taxon>Pseudomonadota</taxon>
        <taxon>Gammaproteobacteria</taxon>
        <taxon>Lysobacterales</taxon>
        <taxon>Rhodanobacteraceae</taxon>
        <taxon>Oleiagrimonas</taxon>
    </lineage>
</organism>
<dbReference type="PROSITE" id="PS51257">
    <property type="entry name" value="PROKAR_LIPOPROTEIN"/>
    <property type="match status" value="1"/>
</dbReference>
<dbReference type="InterPro" id="IPR002446">
    <property type="entry name" value="Lipocalin_bac"/>
</dbReference>
<keyword evidence="2" id="KW-0446">Lipid-binding</keyword>
<evidence type="ECO:0000256" key="2">
    <source>
        <dbReference type="PIRNR" id="PIRNR036893"/>
    </source>
</evidence>
<dbReference type="AlphaFoldDB" id="A0A846ZR76"/>
<dbReference type="InterPro" id="IPR022272">
    <property type="entry name" value="Lipocalin_CS"/>
</dbReference>
<gene>
    <name evidence="5" type="ORF">HF690_13905</name>
</gene>
<dbReference type="GO" id="GO:0008289">
    <property type="term" value="F:lipid binding"/>
    <property type="evidence" value="ECO:0007669"/>
    <property type="project" value="UniProtKB-UniRule"/>
</dbReference>
<dbReference type="CDD" id="cd19438">
    <property type="entry name" value="lipocalin_Blc-like"/>
    <property type="match status" value="1"/>
</dbReference>
<comment type="function">
    <text evidence="2">Involved in the storage or transport of lipids necessary for membrane maintenance under stressful conditions. Displays a binding preference for lysophospholipids.</text>
</comment>
<evidence type="ECO:0000256" key="1">
    <source>
        <dbReference type="ARBA" id="ARBA00006889"/>
    </source>
</evidence>
<evidence type="ECO:0000259" key="4">
    <source>
        <dbReference type="Pfam" id="PF08212"/>
    </source>
</evidence>
<keyword evidence="2" id="KW-0472">Membrane</keyword>
<protein>
    <recommendedName>
        <fullName evidence="2">Outer membrane lipoprotein Blc</fullName>
    </recommendedName>
</protein>
<evidence type="ECO:0000313" key="5">
    <source>
        <dbReference type="EMBL" id="NKZ40048.1"/>
    </source>
</evidence>
<dbReference type="Proteomes" id="UP000541636">
    <property type="component" value="Unassembled WGS sequence"/>
</dbReference>
<dbReference type="InterPro" id="IPR022271">
    <property type="entry name" value="Lipocalin_ApoD"/>
</dbReference>
<dbReference type="Pfam" id="PF08212">
    <property type="entry name" value="Lipocalin_2"/>
    <property type="match status" value="1"/>
</dbReference>
<comment type="subunit">
    <text evidence="2">Homodimer.</text>
</comment>
<dbReference type="GO" id="GO:0006950">
    <property type="term" value="P:response to stress"/>
    <property type="evidence" value="ECO:0007669"/>
    <property type="project" value="UniProtKB-ARBA"/>
</dbReference>
<keyword evidence="2" id="KW-0998">Cell outer membrane</keyword>
<comment type="caution">
    <text evidence="5">The sequence shown here is derived from an EMBL/GenBank/DDBJ whole genome shotgun (WGS) entry which is preliminary data.</text>
</comment>
<comment type="subcellular location">
    <subcellularLocation>
        <location evidence="2">Cell outer membrane</location>
    </subcellularLocation>
</comment>
<feature type="domain" description="Lipocalin/cytosolic fatty-acid binding" evidence="4">
    <location>
        <begin position="35"/>
        <end position="175"/>
    </location>
</feature>
<dbReference type="PANTHER" id="PTHR10612">
    <property type="entry name" value="APOLIPOPROTEIN D"/>
    <property type="match status" value="1"/>
</dbReference>
<keyword evidence="3" id="KW-0564">Palmitate</keyword>
<evidence type="ECO:0000256" key="3">
    <source>
        <dbReference type="PIRSR" id="PIRSR036893-52"/>
    </source>
</evidence>
<feature type="lipid moiety-binding region" description="S-diacylglycerol cysteine" evidence="3">
    <location>
        <position position="21"/>
    </location>
</feature>
<dbReference type="PIRSF" id="PIRSF036893">
    <property type="entry name" value="Lipocalin_ApoD"/>
    <property type="match status" value="1"/>
</dbReference>
<dbReference type="SUPFAM" id="SSF50814">
    <property type="entry name" value="Lipocalins"/>
    <property type="match status" value="1"/>
</dbReference>
<comment type="similarity">
    <text evidence="1 2">Belongs to the calycin superfamily. Lipocalin family.</text>
</comment>
<accession>A0A846ZR76</accession>
<dbReference type="PROSITE" id="PS00213">
    <property type="entry name" value="LIPOCALIN"/>
    <property type="match status" value="1"/>
</dbReference>
<keyword evidence="2" id="KW-0732">Signal</keyword>
<feature type="signal peptide" evidence="2">
    <location>
        <begin position="1"/>
        <end position="19"/>
    </location>
</feature>
<proteinExistence type="inferred from homology"/>
<dbReference type="GO" id="GO:0009279">
    <property type="term" value="C:cell outer membrane"/>
    <property type="evidence" value="ECO:0007669"/>
    <property type="project" value="UniProtKB-SubCell"/>
</dbReference>